<keyword evidence="1" id="KW-0812">Transmembrane</keyword>
<dbReference type="EMBL" id="JOMM01000083">
    <property type="protein sequence ID" value="OUI80126.1"/>
    <property type="molecule type" value="Genomic_DNA"/>
</dbReference>
<comment type="caution">
    <text evidence="2">The sequence shown here is derived from an EMBL/GenBank/DDBJ whole genome shotgun (WGS) entry which is preliminary data.</text>
</comment>
<protein>
    <submittedName>
        <fullName evidence="2">Uncharacterized protein</fullName>
    </submittedName>
</protein>
<keyword evidence="1" id="KW-0472">Membrane</keyword>
<sequence length="66" mass="7315">MCEGTLPQFHTHAPQAYEIAAFFLFYRGLLLGKNQIRSFSPLPVLLHLRCALMTAVAMSFLGIGGF</sequence>
<feature type="transmembrane region" description="Helical" evidence="1">
    <location>
        <begin position="15"/>
        <end position="32"/>
    </location>
</feature>
<evidence type="ECO:0000256" key="1">
    <source>
        <dbReference type="SAM" id="Phobius"/>
    </source>
</evidence>
<reference evidence="2 3" key="1">
    <citation type="submission" date="2014-06" db="EMBL/GenBank/DDBJ databases">
        <authorList>
            <person name="Ju J."/>
            <person name="Zhang J."/>
        </authorList>
    </citation>
    <scope>NUCLEOTIDE SEQUENCE [LARGE SCALE GENOMIC DNA]</scope>
    <source>
        <strain evidence="2">DmW_042</strain>
    </source>
</reference>
<gene>
    <name evidence="2" type="ORF">HC62_17985</name>
</gene>
<evidence type="ECO:0000313" key="2">
    <source>
        <dbReference type="EMBL" id="OUI80126.1"/>
    </source>
</evidence>
<feature type="transmembrane region" description="Helical" evidence="1">
    <location>
        <begin position="44"/>
        <end position="63"/>
    </location>
</feature>
<name>A0A251ZZJ0_9PROT</name>
<organism evidence="2 3">
    <name type="scientific">Acetobacter tropicalis</name>
    <dbReference type="NCBI Taxonomy" id="104102"/>
    <lineage>
        <taxon>Bacteria</taxon>
        <taxon>Pseudomonadati</taxon>
        <taxon>Pseudomonadota</taxon>
        <taxon>Alphaproteobacteria</taxon>
        <taxon>Acetobacterales</taxon>
        <taxon>Acetobacteraceae</taxon>
        <taxon>Acetobacter</taxon>
    </lineage>
</organism>
<accession>A0A251ZZJ0</accession>
<evidence type="ECO:0000313" key="3">
    <source>
        <dbReference type="Proteomes" id="UP000194565"/>
    </source>
</evidence>
<dbReference type="Proteomes" id="UP000194565">
    <property type="component" value="Unassembled WGS sequence"/>
</dbReference>
<keyword evidence="1" id="KW-1133">Transmembrane helix</keyword>
<dbReference type="AlphaFoldDB" id="A0A251ZZJ0"/>
<proteinExistence type="predicted"/>